<gene>
    <name evidence="1" type="ORF">O3M35_012069</name>
</gene>
<evidence type="ECO:0000313" key="2">
    <source>
        <dbReference type="Proteomes" id="UP001461498"/>
    </source>
</evidence>
<name>A0AAW1CWV2_9HEMI</name>
<comment type="caution">
    <text evidence="1">The sequence shown here is derived from an EMBL/GenBank/DDBJ whole genome shotgun (WGS) entry which is preliminary data.</text>
</comment>
<dbReference type="Proteomes" id="UP001461498">
    <property type="component" value="Unassembled WGS sequence"/>
</dbReference>
<dbReference type="AlphaFoldDB" id="A0AAW1CWV2"/>
<protein>
    <submittedName>
        <fullName evidence="1">Uncharacterized protein</fullName>
    </submittedName>
</protein>
<sequence length="56" mass="6291">MESLCTGAYLGKSYNIIKVTSLIGGQFIYREHQIIFASCIITSGVNDCSYKKKRQL</sequence>
<reference evidence="1 2" key="1">
    <citation type="submission" date="2022-12" db="EMBL/GenBank/DDBJ databases">
        <title>Chromosome-level genome assembly of true bugs.</title>
        <authorList>
            <person name="Ma L."/>
            <person name="Li H."/>
        </authorList>
    </citation>
    <scope>NUCLEOTIDE SEQUENCE [LARGE SCALE GENOMIC DNA]</scope>
    <source>
        <strain evidence="1">Lab_2022b</strain>
    </source>
</reference>
<accession>A0AAW1CWV2</accession>
<keyword evidence="2" id="KW-1185">Reference proteome</keyword>
<dbReference type="EMBL" id="JAPXFL010000009">
    <property type="protein sequence ID" value="KAK9501333.1"/>
    <property type="molecule type" value="Genomic_DNA"/>
</dbReference>
<evidence type="ECO:0000313" key="1">
    <source>
        <dbReference type="EMBL" id="KAK9501333.1"/>
    </source>
</evidence>
<organism evidence="1 2">
    <name type="scientific">Rhynocoris fuscipes</name>
    <dbReference type="NCBI Taxonomy" id="488301"/>
    <lineage>
        <taxon>Eukaryota</taxon>
        <taxon>Metazoa</taxon>
        <taxon>Ecdysozoa</taxon>
        <taxon>Arthropoda</taxon>
        <taxon>Hexapoda</taxon>
        <taxon>Insecta</taxon>
        <taxon>Pterygota</taxon>
        <taxon>Neoptera</taxon>
        <taxon>Paraneoptera</taxon>
        <taxon>Hemiptera</taxon>
        <taxon>Heteroptera</taxon>
        <taxon>Panheteroptera</taxon>
        <taxon>Cimicomorpha</taxon>
        <taxon>Reduviidae</taxon>
        <taxon>Harpactorinae</taxon>
        <taxon>Harpactorini</taxon>
        <taxon>Rhynocoris</taxon>
    </lineage>
</organism>
<proteinExistence type="predicted"/>